<dbReference type="GO" id="GO:0051301">
    <property type="term" value="P:cell division"/>
    <property type="evidence" value="ECO:0007669"/>
    <property type="project" value="UniProtKB-KW"/>
</dbReference>
<dbReference type="HOGENOM" id="CLU_051142_1_0_9"/>
<feature type="transmembrane region" description="Helical" evidence="1">
    <location>
        <begin position="106"/>
        <end position="123"/>
    </location>
</feature>
<dbReference type="InterPro" id="IPR001478">
    <property type="entry name" value="PDZ"/>
</dbReference>
<organism evidence="3">
    <name type="scientific">Metalysinibacillus saudimassiliensis</name>
    <dbReference type="NCBI Taxonomy" id="1461583"/>
    <lineage>
        <taxon>Bacteria</taxon>
        <taxon>Bacillati</taxon>
        <taxon>Bacillota</taxon>
        <taxon>Bacilli</taxon>
        <taxon>Bacillales</taxon>
        <taxon>Caryophanaceae</taxon>
        <taxon>Metalysinibacillus</taxon>
    </lineage>
</organism>
<keyword evidence="3" id="KW-0132">Cell division</keyword>
<feature type="transmembrane region" description="Helical" evidence="1">
    <location>
        <begin position="266"/>
        <end position="286"/>
    </location>
</feature>
<evidence type="ECO:0000256" key="1">
    <source>
        <dbReference type="SAM" id="Phobius"/>
    </source>
</evidence>
<feature type="transmembrane region" description="Helical" evidence="1">
    <location>
        <begin position="240"/>
        <end position="260"/>
    </location>
</feature>
<keyword evidence="1" id="KW-0472">Membrane</keyword>
<feature type="domain" description="PDZ" evidence="2">
    <location>
        <begin position="301"/>
        <end position="357"/>
    </location>
</feature>
<keyword evidence="1" id="KW-1133">Transmembrane helix</keyword>
<dbReference type="EMBL" id="LN483074">
    <property type="protein sequence ID" value="CEA02157.1"/>
    <property type="molecule type" value="Genomic_DNA"/>
</dbReference>
<dbReference type="Pfam" id="PF17820">
    <property type="entry name" value="PDZ_6"/>
    <property type="match status" value="1"/>
</dbReference>
<dbReference type="SUPFAM" id="SSF50156">
    <property type="entry name" value="PDZ domain-like"/>
    <property type="match status" value="1"/>
</dbReference>
<keyword evidence="3" id="KW-0131">Cell cycle</keyword>
<evidence type="ECO:0000313" key="3">
    <source>
        <dbReference type="EMBL" id="CEA02157.1"/>
    </source>
</evidence>
<accession>A0A078M9W7</accession>
<dbReference type="SMART" id="SM00228">
    <property type="entry name" value="PDZ"/>
    <property type="match status" value="1"/>
</dbReference>
<dbReference type="PROSITE" id="PS50106">
    <property type="entry name" value="PDZ"/>
    <property type="match status" value="1"/>
</dbReference>
<dbReference type="Gene3D" id="2.30.42.10">
    <property type="match status" value="1"/>
</dbReference>
<feature type="transmembrane region" description="Helical" evidence="1">
    <location>
        <begin position="12"/>
        <end position="32"/>
    </location>
</feature>
<keyword evidence="1" id="KW-0812">Transmembrane</keyword>
<dbReference type="InterPro" id="IPR036034">
    <property type="entry name" value="PDZ_sf"/>
</dbReference>
<feature type="transmembrane region" description="Helical" evidence="1">
    <location>
        <begin position="135"/>
        <end position="154"/>
    </location>
</feature>
<dbReference type="AlphaFoldDB" id="A0A078M9W7"/>
<dbReference type="PATRIC" id="fig|1461583.4.peg.1112"/>
<dbReference type="InterPro" id="IPR041489">
    <property type="entry name" value="PDZ_6"/>
</dbReference>
<protein>
    <submittedName>
        <fullName evidence="3">Cell division topological determinant MinJ</fullName>
    </submittedName>
</protein>
<proteinExistence type="predicted"/>
<reference evidence="3" key="1">
    <citation type="submission" date="2014-07" db="EMBL/GenBank/DDBJ databases">
        <authorList>
            <person name="Urmite Genomes Urmite Genomes"/>
        </authorList>
    </citation>
    <scope>NUCLEOTIDE SEQUENCE</scope>
    <source>
        <strain evidence="3">13S34_air</strain>
    </source>
</reference>
<name>A0A078M9W7_9BACL</name>
<feature type="transmembrane region" description="Helical" evidence="1">
    <location>
        <begin position="207"/>
        <end position="228"/>
    </location>
</feature>
<feature type="transmembrane region" description="Helical" evidence="1">
    <location>
        <begin position="60"/>
        <end position="76"/>
    </location>
</feature>
<evidence type="ECO:0000259" key="2">
    <source>
        <dbReference type="PROSITE" id="PS50106"/>
    </source>
</evidence>
<gene>
    <name evidence="3" type="primary">minJ</name>
    <name evidence="3" type="ORF">BN1050_01151</name>
</gene>
<sequence length="387" mass="42868">MDYLVMVATALGRFLINPIVYLTLLLAVFLGYRRVKRERSHFHIRIQHGATELHSTIKESLGYALLLSFISVGAGLVVPSTFLLYLTAVTVVLSITLVVASLSPMYTIALTVAAIALARWQDLPQYLGDADITQAFMPIVLLTGLFVLVEGVLIRRAYRNGLTPSLQKTKRGLHAIVYRLRKVWLLPVFMVIPSGPLQAIAPYWPQFTLGASDFSLVLFPIVIGTALTSRKRMPDAVFTAYGKCVTTLGLLLILSATIVYYVPLAFWVIITVGAVMRAGLSLYFVWRERADSYAVAPSAKGIMIAAVLPDSPAEKMGLQLGECIVKVNGQPVTNEDELYEALQINAAYCRLEVLDYQQEMRQAQHAVFAEDHYRIGIIAADPHGRRR</sequence>